<dbReference type="PIRSF" id="PIRSF016487">
    <property type="entry name" value="CYTH_UCP016487"/>
    <property type="match status" value="1"/>
</dbReference>
<dbReference type="SUPFAM" id="SSF55154">
    <property type="entry name" value="CYTH-like phosphatases"/>
    <property type="match status" value="1"/>
</dbReference>
<keyword evidence="3" id="KW-1185">Reference proteome</keyword>
<dbReference type="PANTHER" id="PTHR40114:SF1">
    <property type="entry name" value="SLR0698 PROTEIN"/>
    <property type="match status" value="1"/>
</dbReference>
<dbReference type="Proteomes" id="UP000240934">
    <property type="component" value="Segment"/>
</dbReference>
<dbReference type="EMBL" id="MG250483">
    <property type="protein sequence ID" value="AUE22545.1"/>
    <property type="molecule type" value="Genomic_DNA"/>
</dbReference>
<evidence type="ECO:0000313" key="3">
    <source>
        <dbReference type="Proteomes" id="UP000240934"/>
    </source>
</evidence>
<evidence type="ECO:0000259" key="1">
    <source>
        <dbReference type="PROSITE" id="PS51707"/>
    </source>
</evidence>
<evidence type="ECO:0000313" key="2">
    <source>
        <dbReference type="EMBL" id="AUE22545.1"/>
    </source>
</evidence>
<protein>
    <submittedName>
        <fullName evidence="2">Inorganic triphosphatase</fullName>
        <ecNumber evidence="2">3.6.1.25</ecNumber>
    </submittedName>
</protein>
<reference evidence="2 3" key="1">
    <citation type="submission" date="2017-10" db="EMBL/GenBank/DDBJ databases">
        <title>Antibacterial composition for extension of chilled fish shelf life and decreasing of risk of food-borne infections, bacteriophage strains for its preparation.</title>
        <authorList>
            <person name="Zulkarneev E.R."/>
            <person name="Aleshkin A.V."/>
            <person name="Rubalsky O.V."/>
            <person name="Kiseleva I.A."/>
            <person name="Rubalskii E.O."/>
            <person name="Lebedev S.N."/>
        </authorList>
    </citation>
    <scope>NUCLEOTIDE SEQUENCE [LARGE SCALE GENOMIC DNA]</scope>
</reference>
<accession>A0A2H4YEZ1</accession>
<dbReference type="InterPro" id="IPR033469">
    <property type="entry name" value="CYTH-like_dom_sf"/>
</dbReference>
<dbReference type="PANTHER" id="PTHR40114">
    <property type="entry name" value="SLR0698 PROTEIN"/>
    <property type="match status" value="1"/>
</dbReference>
<proteinExistence type="predicted"/>
<dbReference type="Gene3D" id="2.40.320.10">
    <property type="entry name" value="Hypothetical Protein Pfu-838710-001"/>
    <property type="match status" value="1"/>
</dbReference>
<dbReference type="GO" id="GO:0050355">
    <property type="term" value="F:inorganic triphosphate phosphatase activity"/>
    <property type="evidence" value="ECO:0007669"/>
    <property type="project" value="UniProtKB-EC"/>
</dbReference>
<dbReference type="EC" id="3.6.1.25" evidence="2"/>
<keyword evidence="2" id="KW-0378">Hydrolase</keyword>
<dbReference type="PROSITE" id="PS51707">
    <property type="entry name" value="CYTH"/>
    <property type="match status" value="1"/>
</dbReference>
<name>A0A2H4YEZ1_9CAUD</name>
<sequence>MLLEIERKYLLNPDVVIEDEPIRRLEIEQFYLGKLRFRKQHHGISSYFWNMKFGKGMSKIELETRIPKFIYEFAKRRAPVGGVLKKQRSVYQHGKHKIEMDEFQSYPYEGFKLAEIEIAHENEEILPLPKWIGLEVTGDKRYNNRRMANKASKKVLNQQWVI</sequence>
<feature type="domain" description="CYTH" evidence="1">
    <location>
        <begin position="2"/>
        <end position="149"/>
    </location>
</feature>
<dbReference type="InterPro" id="IPR012042">
    <property type="entry name" value="NeuTTM/CthTTM-like"/>
</dbReference>
<organism evidence="2 3">
    <name type="scientific">Aeromonas phage Ah1</name>
    <dbReference type="NCBI Taxonomy" id="2053701"/>
    <lineage>
        <taxon>Viruses</taxon>
        <taxon>Duplodnaviria</taxon>
        <taxon>Heunggongvirae</taxon>
        <taxon>Uroviricota</taxon>
        <taxon>Caudoviricetes</taxon>
        <taxon>Pantevenvirales</taxon>
        <taxon>Straboviridae</taxon>
        <taxon>Cinqassovirus</taxon>
        <taxon>Cinqassovirus ah1</taxon>
    </lineage>
</organism>
<dbReference type="InterPro" id="IPR023577">
    <property type="entry name" value="CYTH_domain"/>
</dbReference>
<gene>
    <name evidence="2" type="ORF">Ah1_00004</name>
</gene>